<name>A0ACB5TWQ5_CANBO</name>
<accession>A0ACB5TWQ5</accession>
<keyword evidence="2" id="KW-1185">Reference proteome</keyword>
<evidence type="ECO:0000313" key="1">
    <source>
        <dbReference type="EMBL" id="GME95396.1"/>
    </source>
</evidence>
<protein>
    <submittedName>
        <fullName evidence="1">Unnamed protein product</fullName>
    </submittedName>
</protein>
<dbReference type="EMBL" id="BSXV01002289">
    <property type="protein sequence ID" value="GME95396.1"/>
    <property type="molecule type" value="Genomic_DNA"/>
</dbReference>
<proteinExistence type="predicted"/>
<dbReference type="Proteomes" id="UP001165101">
    <property type="component" value="Unassembled WGS sequence"/>
</dbReference>
<evidence type="ECO:0000313" key="2">
    <source>
        <dbReference type="Proteomes" id="UP001165101"/>
    </source>
</evidence>
<comment type="caution">
    <text evidence="1">The sequence shown here is derived from an EMBL/GenBank/DDBJ whole genome shotgun (WGS) entry which is preliminary data.</text>
</comment>
<reference evidence="1" key="1">
    <citation type="submission" date="2023-04" db="EMBL/GenBank/DDBJ databases">
        <title>Candida boidinii NBRC 1967.</title>
        <authorList>
            <person name="Ichikawa N."/>
            <person name="Sato H."/>
            <person name="Tonouchi N."/>
        </authorList>
    </citation>
    <scope>NUCLEOTIDE SEQUENCE</scope>
    <source>
        <strain evidence="1">NBRC 1967</strain>
    </source>
</reference>
<gene>
    <name evidence="1" type="ORF">Cboi01_000388400</name>
</gene>
<organism evidence="1 2">
    <name type="scientific">Candida boidinii</name>
    <name type="common">Yeast</name>
    <dbReference type="NCBI Taxonomy" id="5477"/>
    <lineage>
        <taxon>Eukaryota</taxon>
        <taxon>Fungi</taxon>
        <taxon>Dikarya</taxon>
        <taxon>Ascomycota</taxon>
        <taxon>Saccharomycotina</taxon>
        <taxon>Pichiomycetes</taxon>
        <taxon>Pichiales</taxon>
        <taxon>Pichiaceae</taxon>
        <taxon>Ogataea</taxon>
        <taxon>Ogataea/Candida clade</taxon>
    </lineage>
</organism>
<sequence length="190" mass="22298">MGKAASKLSREDINDLKKLTYFHSRELQQWYKGFQRDCPSGQLTKDDFIRIHKQFFPFGDPTEFSSYAFEAFDYNNNGFINFKEFIMSLSITSRGTLEEKLKWSFRIYDRDKDGYISYDDMLTVVRAIYKMIGLMVELKSDEKTPELRVEKIFESLDKDKDRMITLDEFTSGNKMDPAIVSALSLYSDLV</sequence>